<dbReference type="EMBL" id="CAJVPU010025920">
    <property type="protein sequence ID" value="CAG8697984.1"/>
    <property type="molecule type" value="Genomic_DNA"/>
</dbReference>
<evidence type="ECO:0000313" key="2">
    <source>
        <dbReference type="Proteomes" id="UP000789702"/>
    </source>
</evidence>
<reference evidence="1" key="1">
    <citation type="submission" date="2021-06" db="EMBL/GenBank/DDBJ databases">
        <authorList>
            <person name="Kallberg Y."/>
            <person name="Tangrot J."/>
            <person name="Rosling A."/>
        </authorList>
    </citation>
    <scope>NUCLEOTIDE SEQUENCE</scope>
    <source>
        <strain evidence="1">IL203A</strain>
    </source>
</reference>
<dbReference type="Proteomes" id="UP000789702">
    <property type="component" value="Unassembled WGS sequence"/>
</dbReference>
<keyword evidence="2" id="KW-1185">Reference proteome</keyword>
<protein>
    <submittedName>
        <fullName evidence="1">4016_t:CDS:1</fullName>
    </submittedName>
</protein>
<feature type="non-terminal residue" evidence="1">
    <location>
        <position position="79"/>
    </location>
</feature>
<feature type="non-terminal residue" evidence="1">
    <location>
        <position position="1"/>
    </location>
</feature>
<evidence type="ECO:0000313" key="1">
    <source>
        <dbReference type="EMBL" id="CAG8697984.1"/>
    </source>
</evidence>
<proteinExistence type="predicted"/>
<comment type="caution">
    <text evidence="1">The sequence shown here is derived from an EMBL/GenBank/DDBJ whole genome shotgun (WGS) entry which is preliminary data.</text>
</comment>
<organism evidence="1 2">
    <name type="scientific">Dentiscutata heterogama</name>
    <dbReference type="NCBI Taxonomy" id="1316150"/>
    <lineage>
        <taxon>Eukaryota</taxon>
        <taxon>Fungi</taxon>
        <taxon>Fungi incertae sedis</taxon>
        <taxon>Mucoromycota</taxon>
        <taxon>Glomeromycotina</taxon>
        <taxon>Glomeromycetes</taxon>
        <taxon>Diversisporales</taxon>
        <taxon>Gigasporaceae</taxon>
        <taxon>Dentiscutata</taxon>
    </lineage>
</organism>
<name>A0ACA9PC84_9GLOM</name>
<accession>A0ACA9PC84</accession>
<gene>
    <name evidence="1" type="ORF">DHETER_LOCUS11609</name>
</gene>
<sequence length="79" mass="9944">EQDQPDPKKKWKEIREQFLSGPFLTIKRDVARYYAYNCQILQPIWQFYHHQHEIYLEKLDKKRNEHAKKRRRLNTWVSM</sequence>